<dbReference type="STRING" id="314283.MED297_03260"/>
<comment type="caution">
    <text evidence="2">The sequence shown here is derived from an EMBL/GenBank/DDBJ whole genome shotgun (WGS) entry which is preliminary data.</text>
</comment>
<evidence type="ECO:0000256" key="1">
    <source>
        <dbReference type="SAM" id="SignalP"/>
    </source>
</evidence>
<gene>
    <name evidence="2" type="ORF">MED297_03260</name>
</gene>
<evidence type="ECO:0000313" key="2">
    <source>
        <dbReference type="EMBL" id="EAR07785.1"/>
    </source>
</evidence>
<dbReference type="EMBL" id="AAOE01000032">
    <property type="protein sequence ID" value="EAR07785.1"/>
    <property type="molecule type" value="Genomic_DNA"/>
</dbReference>
<name>A4BJC7_9GAMM</name>
<dbReference type="OrthoDB" id="6199430at2"/>
<keyword evidence="3" id="KW-1185">Reference proteome</keyword>
<reference evidence="2 3" key="1">
    <citation type="submission" date="2006-02" db="EMBL/GenBank/DDBJ databases">
        <authorList>
            <person name="Pinhassi J."/>
            <person name="Pedros-Alio C."/>
            <person name="Ferriera S."/>
            <person name="Johnson J."/>
            <person name="Kravitz S."/>
            <person name="Halpern A."/>
            <person name="Remington K."/>
            <person name="Beeson K."/>
            <person name="Tran B."/>
            <person name="Rogers Y.-H."/>
            <person name="Friedman R."/>
            <person name="Venter J.C."/>
        </authorList>
    </citation>
    <scope>NUCLEOTIDE SEQUENCE [LARGE SCALE GENOMIC DNA]</scope>
    <source>
        <strain evidence="2 3">MED297</strain>
    </source>
</reference>
<dbReference type="HOGENOM" id="CLU_2181769_0_0_6"/>
<keyword evidence="1" id="KW-0732">Signal</keyword>
<evidence type="ECO:0000313" key="3">
    <source>
        <dbReference type="Proteomes" id="UP000005953"/>
    </source>
</evidence>
<feature type="chain" id="PRO_5002665377" description="Lipoprotein" evidence="1">
    <location>
        <begin position="21"/>
        <end position="109"/>
    </location>
</feature>
<dbReference type="Proteomes" id="UP000005953">
    <property type="component" value="Unassembled WGS sequence"/>
</dbReference>
<sequence length="109" mass="12729">MKRVVWALLSVLLLSRCTLLQPETERAEVLFNPVITANQLEVSVMTFGCTQPGDFYLTVTDDRRVELRRTRLDDCNGTPELMRLSFDYPFGQQVFRFRNAVRFNNRVQP</sequence>
<protein>
    <recommendedName>
        <fullName evidence="4">Lipoprotein</fullName>
    </recommendedName>
</protein>
<accession>A4BJC7</accession>
<dbReference type="RefSeq" id="WP_008047356.1">
    <property type="nucleotide sequence ID" value="NZ_CH724154.1"/>
</dbReference>
<proteinExistence type="predicted"/>
<evidence type="ECO:0008006" key="4">
    <source>
        <dbReference type="Google" id="ProtNLM"/>
    </source>
</evidence>
<dbReference type="AlphaFoldDB" id="A4BJC7"/>
<organism evidence="2 3">
    <name type="scientific">Reinekea blandensis MED297</name>
    <dbReference type="NCBI Taxonomy" id="314283"/>
    <lineage>
        <taxon>Bacteria</taxon>
        <taxon>Pseudomonadati</taxon>
        <taxon>Pseudomonadota</taxon>
        <taxon>Gammaproteobacteria</taxon>
        <taxon>Oceanospirillales</taxon>
        <taxon>Saccharospirillaceae</taxon>
        <taxon>Reinekea</taxon>
    </lineage>
</organism>
<feature type="signal peptide" evidence="1">
    <location>
        <begin position="1"/>
        <end position="20"/>
    </location>
</feature>